<keyword evidence="14" id="KW-0443">Lipid metabolism</keyword>
<dbReference type="PANTHER" id="PTHR46382:SF1">
    <property type="entry name" value="PHOSPHATIDATE CYTIDYLYLTRANSFERASE"/>
    <property type="match status" value="1"/>
</dbReference>
<comment type="catalytic activity">
    <reaction evidence="1 18">
        <text>a 1,2-diacyl-sn-glycero-3-phosphate + CTP + H(+) = a CDP-1,2-diacyl-sn-glycerol + diphosphate</text>
        <dbReference type="Rhea" id="RHEA:16229"/>
        <dbReference type="ChEBI" id="CHEBI:15378"/>
        <dbReference type="ChEBI" id="CHEBI:33019"/>
        <dbReference type="ChEBI" id="CHEBI:37563"/>
        <dbReference type="ChEBI" id="CHEBI:58332"/>
        <dbReference type="ChEBI" id="CHEBI:58608"/>
        <dbReference type="EC" id="2.7.7.41"/>
    </reaction>
</comment>
<dbReference type="RefSeq" id="WP_183959356.1">
    <property type="nucleotide sequence ID" value="NZ_JACHHP010000001.1"/>
</dbReference>
<evidence type="ECO:0000256" key="8">
    <source>
        <dbReference type="ARBA" id="ARBA00022475"/>
    </source>
</evidence>
<feature type="transmembrane region" description="Helical" evidence="19">
    <location>
        <begin position="115"/>
        <end position="134"/>
    </location>
</feature>
<evidence type="ECO:0000256" key="14">
    <source>
        <dbReference type="ARBA" id="ARBA00023098"/>
    </source>
</evidence>
<dbReference type="UniPathway" id="UPA00557">
    <property type="reaction ID" value="UER00614"/>
</dbReference>
<evidence type="ECO:0000256" key="9">
    <source>
        <dbReference type="ARBA" id="ARBA00022516"/>
    </source>
</evidence>
<evidence type="ECO:0000256" key="19">
    <source>
        <dbReference type="SAM" id="Phobius"/>
    </source>
</evidence>
<keyword evidence="8" id="KW-1003">Cell membrane</keyword>
<evidence type="ECO:0000313" key="21">
    <source>
        <dbReference type="Proteomes" id="UP000521199"/>
    </source>
</evidence>
<feature type="transmembrane region" description="Helical" evidence="19">
    <location>
        <begin position="178"/>
        <end position="199"/>
    </location>
</feature>
<dbReference type="PROSITE" id="PS01315">
    <property type="entry name" value="CDS"/>
    <property type="match status" value="1"/>
</dbReference>
<comment type="subcellular location">
    <subcellularLocation>
        <location evidence="2">Cell membrane</location>
        <topology evidence="2">Multi-pass membrane protein</topology>
    </subcellularLocation>
</comment>
<evidence type="ECO:0000256" key="7">
    <source>
        <dbReference type="ARBA" id="ARBA00019373"/>
    </source>
</evidence>
<keyword evidence="15 19" id="KW-0472">Membrane</keyword>
<gene>
    <name evidence="20" type="ORF">HNQ52_000440</name>
</gene>
<protein>
    <recommendedName>
        <fullName evidence="7 18">Phosphatidate cytidylyltransferase</fullName>
        <ecNumber evidence="6 18">2.7.7.41</ecNumber>
    </recommendedName>
</protein>
<evidence type="ECO:0000256" key="2">
    <source>
        <dbReference type="ARBA" id="ARBA00004651"/>
    </source>
</evidence>
<accession>A0A7W8D310</accession>
<evidence type="ECO:0000256" key="4">
    <source>
        <dbReference type="ARBA" id="ARBA00005189"/>
    </source>
</evidence>
<comment type="pathway">
    <text evidence="4">Lipid metabolism.</text>
</comment>
<evidence type="ECO:0000256" key="10">
    <source>
        <dbReference type="ARBA" id="ARBA00022679"/>
    </source>
</evidence>
<dbReference type="Proteomes" id="UP000521199">
    <property type="component" value="Unassembled WGS sequence"/>
</dbReference>
<comment type="pathway">
    <text evidence="3 18">Phospholipid metabolism; CDP-diacylglycerol biosynthesis; CDP-diacylglycerol from sn-glycerol 3-phosphate: step 3/3.</text>
</comment>
<keyword evidence="21" id="KW-1185">Reference proteome</keyword>
<keyword evidence="13 19" id="KW-1133">Transmembrane helix</keyword>
<evidence type="ECO:0000256" key="15">
    <source>
        <dbReference type="ARBA" id="ARBA00023136"/>
    </source>
</evidence>
<reference evidence="20 21" key="1">
    <citation type="submission" date="2020-08" db="EMBL/GenBank/DDBJ databases">
        <title>Genomic Encyclopedia of Type Strains, Phase IV (KMG-IV): sequencing the most valuable type-strain genomes for metagenomic binning, comparative biology and taxonomic classification.</title>
        <authorList>
            <person name="Goeker M."/>
        </authorList>
    </citation>
    <scope>NUCLEOTIDE SEQUENCE [LARGE SCALE GENOMIC DNA]</scope>
    <source>
        <strain evidence="20 21">DSM 24163</strain>
    </source>
</reference>
<proteinExistence type="inferred from homology"/>
<dbReference type="PANTHER" id="PTHR46382">
    <property type="entry name" value="PHOSPHATIDATE CYTIDYLYLTRANSFERASE"/>
    <property type="match status" value="1"/>
</dbReference>
<dbReference type="EC" id="2.7.7.41" evidence="6 18"/>
<dbReference type="AlphaFoldDB" id="A0A7W8D310"/>
<dbReference type="EMBL" id="JACHHP010000001">
    <property type="protein sequence ID" value="MBB5206924.1"/>
    <property type="molecule type" value="Genomic_DNA"/>
</dbReference>
<feature type="transmembrane region" description="Helical" evidence="19">
    <location>
        <begin position="76"/>
        <end position="95"/>
    </location>
</feature>
<feature type="transmembrane region" description="Helical" evidence="19">
    <location>
        <begin position="205"/>
        <end position="225"/>
    </location>
</feature>
<keyword evidence="12 18" id="KW-0548">Nucleotidyltransferase</keyword>
<name>A0A7W8D310_9GAMM</name>
<dbReference type="InterPro" id="IPR000374">
    <property type="entry name" value="PC_trans"/>
</dbReference>
<keyword evidence="9" id="KW-0444">Lipid biosynthesis</keyword>
<feature type="transmembrane region" description="Helical" evidence="19">
    <location>
        <begin position="140"/>
        <end position="157"/>
    </location>
</feature>
<evidence type="ECO:0000256" key="12">
    <source>
        <dbReference type="ARBA" id="ARBA00022695"/>
    </source>
</evidence>
<evidence type="ECO:0000256" key="16">
    <source>
        <dbReference type="ARBA" id="ARBA00023209"/>
    </source>
</evidence>
<comment type="similarity">
    <text evidence="5 18">Belongs to the CDS family.</text>
</comment>
<keyword evidence="17" id="KW-1208">Phospholipid metabolism</keyword>
<dbReference type="GO" id="GO:0004605">
    <property type="term" value="F:phosphatidate cytidylyltransferase activity"/>
    <property type="evidence" value="ECO:0007669"/>
    <property type="project" value="UniProtKB-EC"/>
</dbReference>
<organism evidence="20 21">
    <name type="scientific">Chiayiivirga flava</name>
    <dbReference type="NCBI Taxonomy" id="659595"/>
    <lineage>
        <taxon>Bacteria</taxon>
        <taxon>Pseudomonadati</taxon>
        <taxon>Pseudomonadota</taxon>
        <taxon>Gammaproteobacteria</taxon>
        <taxon>Lysobacterales</taxon>
        <taxon>Lysobacteraceae</taxon>
        <taxon>Chiayiivirga</taxon>
    </lineage>
</organism>
<evidence type="ECO:0000313" key="20">
    <source>
        <dbReference type="EMBL" id="MBB5206924.1"/>
    </source>
</evidence>
<keyword evidence="11 18" id="KW-0812">Transmembrane</keyword>
<evidence type="ECO:0000256" key="1">
    <source>
        <dbReference type="ARBA" id="ARBA00001698"/>
    </source>
</evidence>
<evidence type="ECO:0000256" key="18">
    <source>
        <dbReference type="RuleBase" id="RU003938"/>
    </source>
</evidence>
<dbReference type="GO" id="GO:0016024">
    <property type="term" value="P:CDP-diacylglycerol biosynthetic process"/>
    <property type="evidence" value="ECO:0007669"/>
    <property type="project" value="UniProtKB-UniPathway"/>
</dbReference>
<dbReference type="GO" id="GO:0005886">
    <property type="term" value="C:plasma membrane"/>
    <property type="evidence" value="ECO:0007669"/>
    <property type="project" value="UniProtKB-SubCell"/>
</dbReference>
<evidence type="ECO:0000256" key="11">
    <source>
        <dbReference type="ARBA" id="ARBA00022692"/>
    </source>
</evidence>
<sequence length="271" mass="28985">MKQRIITALLLAPLAIAAVLFLPSAAFMALAAALLLLGLWEWTRLIGFEGHARRTLIIVMHAATMAWLAWRGWPALFPVVALLGVAWWLASLLWLRFPQFARAPTTAHRWTKLLVGTLLIVPTWCALGMLHTAGALGPRWAFYALALVWAADSCAYFSGRHFGGAKMSPSISPNKTWAGFWGGLAGVLLLSVPAAPLLGLSWAQLPMLMAVTLLAALASVVGDLFESLIKRHAGAKDSSQLIPGHGGVLDRIDSVVAAVPVFAVAKALFGL</sequence>
<dbReference type="Pfam" id="PF01148">
    <property type="entry name" value="CTP_transf_1"/>
    <property type="match status" value="1"/>
</dbReference>
<evidence type="ECO:0000256" key="17">
    <source>
        <dbReference type="ARBA" id="ARBA00023264"/>
    </source>
</evidence>
<evidence type="ECO:0000256" key="13">
    <source>
        <dbReference type="ARBA" id="ARBA00022989"/>
    </source>
</evidence>
<evidence type="ECO:0000256" key="3">
    <source>
        <dbReference type="ARBA" id="ARBA00005119"/>
    </source>
</evidence>
<comment type="caution">
    <text evidence="20">The sequence shown here is derived from an EMBL/GenBank/DDBJ whole genome shotgun (WGS) entry which is preliminary data.</text>
</comment>
<keyword evidence="10 18" id="KW-0808">Transferase</keyword>
<evidence type="ECO:0000256" key="6">
    <source>
        <dbReference type="ARBA" id="ARBA00012487"/>
    </source>
</evidence>
<evidence type="ECO:0000256" key="5">
    <source>
        <dbReference type="ARBA" id="ARBA00010185"/>
    </source>
</evidence>
<keyword evidence="16" id="KW-0594">Phospholipid biosynthesis</keyword>